<protein>
    <submittedName>
        <fullName evidence="2">DUF6328 family protein</fullName>
    </submittedName>
</protein>
<dbReference type="InterPro" id="IPR046291">
    <property type="entry name" value="DUF6328"/>
</dbReference>
<sequence>MGADTEEGAHDGRDETVLEQRDRQFDDLLQELRVMQTGVQVLFAFLLGVPFTQRFTSLGSGDRLLYFGVLLTAAAAVCFLLAPGAWHRALFAQGDKAHLVEVSNRLAIAGLVCVGVAVLGVVALIATVIYPGWPAVIVVTAAAVLFLATWGVAPLARRRRVRAGHGDRP</sequence>
<evidence type="ECO:0000313" key="2">
    <source>
        <dbReference type="EMBL" id="UTI63710.1"/>
    </source>
</evidence>
<reference evidence="2 3" key="1">
    <citation type="submission" date="2022-06" db="EMBL/GenBank/DDBJ databases">
        <title>Paraconexibacter antarcticus.</title>
        <authorList>
            <person name="Kim C.S."/>
        </authorList>
    </citation>
    <scope>NUCLEOTIDE SEQUENCE [LARGE SCALE GENOMIC DNA]</scope>
    <source>
        <strain evidence="2 3">02-257</strain>
    </source>
</reference>
<proteinExistence type="predicted"/>
<accession>A0ABY5DNV8</accession>
<keyword evidence="1" id="KW-1133">Transmembrane helix</keyword>
<keyword evidence="1" id="KW-0472">Membrane</keyword>
<gene>
    <name evidence="2" type="ORF">NBH00_20495</name>
</gene>
<feature type="transmembrane region" description="Helical" evidence="1">
    <location>
        <begin position="64"/>
        <end position="86"/>
    </location>
</feature>
<evidence type="ECO:0000256" key="1">
    <source>
        <dbReference type="SAM" id="Phobius"/>
    </source>
</evidence>
<feature type="transmembrane region" description="Helical" evidence="1">
    <location>
        <begin position="136"/>
        <end position="156"/>
    </location>
</feature>
<feature type="transmembrane region" description="Helical" evidence="1">
    <location>
        <begin position="106"/>
        <end position="130"/>
    </location>
</feature>
<keyword evidence="1" id="KW-0812">Transmembrane</keyword>
<dbReference type="Pfam" id="PF19853">
    <property type="entry name" value="DUF6328"/>
    <property type="match status" value="1"/>
</dbReference>
<dbReference type="RefSeq" id="WP_254570434.1">
    <property type="nucleotide sequence ID" value="NZ_CP098502.1"/>
</dbReference>
<name>A0ABY5DNV8_9ACTN</name>
<organism evidence="2 3">
    <name type="scientific">Paraconexibacter antarcticus</name>
    <dbReference type="NCBI Taxonomy" id="2949664"/>
    <lineage>
        <taxon>Bacteria</taxon>
        <taxon>Bacillati</taxon>
        <taxon>Actinomycetota</taxon>
        <taxon>Thermoleophilia</taxon>
        <taxon>Solirubrobacterales</taxon>
        <taxon>Paraconexibacteraceae</taxon>
        <taxon>Paraconexibacter</taxon>
    </lineage>
</organism>
<evidence type="ECO:0000313" key="3">
    <source>
        <dbReference type="Proteomes" id="UP001056035"/>
    </source>
</evidence>
<dbReference type="Proteomes" id="UP001056035">
    <property type="component" value="Chromosome"/>
</dbReference>
<keyword evidence="3" id="KW-1185">Reference proteome</keyword>
<dbReference type="EMBL" id="CP098502">
    <property type="protein sequence ID" value="UTI63710.1"/>
    <property type="molecule type" value="Genomic_DNA"/>
</dbReference>